<evidence type="ECO:0000313" key="3">
    <source>
        <dbReference type="EMBL" id="JAC68828.1"/>
    </source>
</evidence>
<feature type="compositionally biased region" description="Low complexity" evidence="1">
    <location>
        <begin position="185"/>
        <end position="195"/>
    </location>
</feature>
<reference evidence="2" key="1">
    <citation type="submission" date="2014-05" db="EMBL/GenBank/DDBJ databases">
        <title>The transcriptome of the halophilic microalga Tetraselmis sp. GSL018 isolated from the Great Salt Lake, Utah.</title>
        <authorList>
            <person name="Jinkerson R.E."/>
            <person name="D'Adamo S."/>
            <person name="Posewitz M.C."/>
        </authorList>
    </citation>
    <scope>NUCLEOTIDE SEQUENCE</scope>
    <source>
        <strain evidence="2">GSL018</strain>
    </source>
</reference>
<gene>
    <name evidence="2" type="ORF">TSPGSL018_18979</name>
    <name evidence="3" type="ORF">TSPGSL018_7828</name>
</gene>
<dbReference type="Pfam" id="PF06881">
    <property type="entry name" value="Elongin_A"/>
    <property type="match status" value="1"/>
</dbReference>
<dbReference type="PANTHER" id="PTHR47543">
    <property type="entry name" value="OS08G0169600 PROTEIN"/>
    <property type="match status" value="1"/>
</dbReference>
<feature type="compositionally biased region" description="Low complexity" evidence="1">
    <location>
        <begin position="247"/>
        <end position="260"/>
    </location>
</feature>
<evidence type="ECO:0000256" key="1">
    <source>
        <dbReference type="SAM" id="MobiDB-lite"/>
    </source>
</evidence>
<evidence type="ECO:0008006" key="4">
    <source>
        <dbReference type="Google" id="ProtNLM"/>
    </source>
</evidence>
<protein>
    <recommendedName>
        <fullName evidence="4">Elongin-A</fullName>
    </recommendedName>
</protein>
<evidence type="ECO:0000313" key="2">
    <source>
        <dbReference type="EMBL" id="JAC64134.1"/>
    </source>
</evidence>
<name>A0A061R0B7_9CHLO</name>
<feature type="compositionally biased region" description="Polar residues" evidence="1">
    <location>
        <begin position="304"/>
        <end position="315"/>
    </location>
</feature>
<feature type="compositionally biased region" description="Polar residues" evidence="1">
    <location>
        <begin position="286"/>
        <end position="295"/>
    </location>
</feature>
<dbReference type="PANTHER" id="PTHR47543:SF2">
    <property type="entry name" value="RNA POLYMERASE II TRANSCRIPTION FACTOR SIII SUBUNIT A"/>
    <property type="match status" value="1"/>
</dbReference>
<sequence length="315" mass="34762">MAHKTSGQGLLGQVLRNKQEGRSFSLPSLQKLCLDVLISLRSELRDVGEVPAPLLRPILKACSVEQLKLIESETRLGTGRNLKWDTWDLWRRLYINDFGDPGIEVQVPPILCPKPRDYKPSRSARGIEPGDWRRLYEETSKSMADKHEDAVMRIRMRYEEANRSRQHRTAQISVSDVPDRKQRSSAHAAGSTTTSAKDRLKAKLNIRSLGEPNRKLAPAKGSRATSSGGQKRTAPAGNLSSRPAGVSKASSSAKQKASSSLTRKPFQTKTVSKPHNSLRPTDRAEASNSSRTSSKAPARMDVNSLISGMRSSVKD</sequence>
<dbReference type="Gene3D" id="6.10.250.3180">
    <property type="match status" value="1"/>
</dbReference>
<feature type="compositionally biased region" description="Polar residues" evidence="1">
    <location>
        <begin position="261"/>
        <end position="279"/>
    </location>
</feature>
<accession>A0A061R0B7</accession>
<dbReference type="EMBL" id="GBEZ01017515">
    <property type="protein sequence ID" value="JAC68828.1"/>
    <property type="molecule type" value="Transcribed_RNA"/>
</dbReference>
<dbReference type="GO" id="GO:0070449">
    <property type="term" value="C:elongin complex"/>
    <property type="evidence" value="ECO:0007669"/>
    <property type="project" value="InterPro"/>
</dbReference>
<organism evidence="2">
    <name type="scientific">Tetraselmis sp. GSL018</name>
    <dbReference type="NCBI Taxonomy" id="582737"/>
    <lineage>
        <taxon>Eukaryota</taxon>
        <taxon>Viridiplantae</taxon>
        <taxon>Chlorophyta</taxon>
        <taxon>core chlorophytes</taxon>
        <taxon>Chlorodendrophyceae</taxon>
        <taxon>Chlorodendrales</taxon>
        <taxon>Chlorodendraceae</taxon>
        <taxon>Tetraselmis</taxon>
    </lineage>
</organism>
<proteinExistence type="predicted"/>
<dbReference type="GO" id="GO:0006368">
    <property type="term" value="P:transcription elongation by RNA polymerase II"/>
    <property type="evidence" value="ECO:0007669"/>
    <property type="project" value="InterPro"/>
</dbReference>
<dbReference type="AlphaFoldDB" id="A0A061R0B7"/>
<feature type="region of interest" description="Disordered" evidence="1">
    <location>
        <begin position="159"/>
        <end position="315"/>
    </location>
</feature>
<dbReference type="EMBL" id="GBEZ01022716">
    <property type="protein sequence ID" value="JAC64134.1"/>
    <property type="molecule type" value="Transcribed_RNA"/>
</dbReference>
<dbReference type="InterPro" id="IPR010684">
    <property type="entry name" value="RNA_pol_II_trans_fac_SIII_A"/>
</dbReference>